<feature type="signal peptide" evidence="1">
    <location>
        <begin position="1"/>
        <end position="21"/>
    </location>
</feature>
<evidence type="ECO:0000259" key="2">
    <source>
        <dbReference type="Pfam" id="PF03478"/>
    </source>
</evidence>
<feature type="chain" id="PRO_5002348836" description="KIB1-4 beta-propeller domain-containing protein" evidence="1">
    <location>
        <begin position="22"/>
        <end position="247"/>
    </location>
</feature>
<keyword evidence="4" id="KW-1185">Reference proteome</keyword>
<dbReference type="Pfam" id="PF03478">
    <property type="entry name" value="Beta-prop_KIB1-4"/>
    <property type="match status" value="1"/>
</dbReference>
<reference evidence="4" key="2">
    <citation type="submission" date="2013-12" db="EMBL/GenBank/DDBJ databases">
        <authorList>
            <person name="Yu Y."/>
            <person name="Lee S."/>
            <person name="de Baynast K."/>
            <person name="Wissotski M."/>
            <person name="Liu L."/>
            <person name="Talag J."/>
            <person name="Goicoechea J."/>
            <person name="Angelova A."/>
            <person name="Jetty R."/>
            <person name="Kudrna D."/>
            <person name="Golser W."/>
            <person name="Rivera L."/>
            <person name="Zhang J."/>
            <person name="Wing R."/>
        </authorList>
    </citation>
    <scope>NUCLEOTIDE SEQUENCE</scope>
</reference>
<accession>A0A0D9WLI3</accession>
<organism evidence="3 4">
    <name type="scientific">Leersia perrieri</name>
    <dbReference type="NCBI Taxonomy" id="77586"/>
    <lineage>
        <taxon>Eukaryota</taxon>
        <taxon>Viridiplantae</taxon>
        <taxon>Streptophyta</taxon>
        <taxon>Embryophyta</taxon>
        <taxon>Tracheophyta</taxon>
        <taxon>Spermatophyta</taxon>
        <taxon>Magnoliopsida</taxon>
        <taxon>Liliopsida</taxon>
        <taxon>Poales</taxon>
        <taxon>Poaceae</taxon>
        <taxon>BOP clade</taxon>
        <taxon>Oryzoideae</taxon>
        <taxon>Oryzeae</taxon>
        <taxon>Oryzinae</taxon>
        <taxon>Leersia</taxon>
    </lineage>
</organism>
<dbReference type="Gramene" id="LPERR06G02000.1">
    <property type="protein sequence ID" value="LPERR06G02000.1"/>
    <property type="gene ID" value="LPERR06G02000"/>
</dbReference>
<evidence type="ECO:0000313" key="4">
    <source>
        <dbReference type="Proteomes" id="UP000032180"/>
    </source>
</evidence>
<protein>
    <recommendedName>
        <fullName evidence="2">KIB1-4 beta-propeller domain-containing protein</fullName>
    </recommendedName>
</protein>
<dbReference type="InterPro" id="IPR005174">
    <property type="entry name" value="KIB1-4_b-propeller"/>
</dbReference>
<feature type="domain" description="KIB1-4 beta-propeller" evidence="2">
    <location>
        <begin position="39"/>
        <end position="244"/>
    </location>
</feature>
<dbReference type="PANTHER" id="PTHR33127">
    <property type="entry name" value="TRANSMEMBRANE PROTEIN"/>
    <property type="match status" value="1"/>
</dbReference>
<reference evidence="3 4" key="1">
    <citation type="submission" date="2012-08" db="EMBL/GenBank/DDBJ databases">
        <title>Oryza genome evolution.</title>
        <authorList>
            <person name="Wing R.A."/>
        </authorList>
    </citation>
    <scope>NUCLEOTIDE SEQUENCE</scope>
</reference>
<dbReference type="PANTHER" id="PTHR33127:SF89">
    <property type="entry name" value="OS06G0135800 PROTEIN"/>
    <property type="match status" value="1"/>
</dbReference>
<sequence length="247" mass="27969">MATLALPCLVFDTTLYTVADGVHRPRGDIDELRLLDKPSWPTSHGWVLTYDPTTLATFLWNPKSVAGVAHRNIITLPSFGPTPPPAGSICVLSGKPKGREIHEPWGSQFIWYCHVSGSKSTSMVTETWVRYEYNIRTQRKEGKFGRLSKRREKRSIHSLTSCNGKFYHNITSHSYVMLDFSSPDSQPVFTRVRMEPLSVFPQTFKAGGYVSGFNYEIDINGDLHLVLIFKGEENEVVDVVVYRVLEK</sequence>
<reference evidence="3" key="3">
    <citation type="submission" date="2015-04" db="UniProtKB">
        <authorList>
            <consortium name="EnsemblPlants"/>
        </authorList>
    </citation>
    <scope>IDENTIFICATION</scope>
</reference>
<dbReference type="EnsemblPlants" id="LPERR06G02000.1">
    <property type="protein sequence ID" value="LPERR06G02000.1"/>
    <property type="gene ID" value="LPERR06G02000"/>
</dbReference>
<name>A0A0D9WLI3_9ORYZ</name>
<evidence type="ECO:0000313" key="3">
    <source>
        <dbReference type="EnsemblPlants" id="LPERR06G02000.1"/>
    </source>
</evidence>
<evidence type="ECO:0000256" key="1">
    <source>
        <dbReference type="SAM" id="SignalP"/>
    </source>
</evidence>
<proteinExistence type="predicted"/>
<dbReference type="HOGENOM" id="CLU_032864_2_0_1"/>
<dbReference type="eggNOG" id="ENOG502R1MH">
    <property type="taxonomic scope" value="Eukaryota"/>
</dbReference>
<keyword evidence="1" id="KW-0732">Signal</keyword>
<dbReference type="Proteomes" id="UP000032180">
    <property type="component" value="Chromosome 6"/>
</dbReference>
<dbReference type="AlphaFoldDB" id="A0A0D9WLI3"/>